<feature type="compositionally biased region" description="Pro residues" evidence="1">
    <location>
        <begin position="410"/>
        <end position="425"/>
    </location>
</feature>
<evidence type="ECO:0000313" key="3">
    <source>
        <dbReference type="Proteomes" id="UP000041254"/>
    </source>
</evidence>
<evidence type="ECO:0000313" key="2">
    <source>
        <dbReference type="EMBL" id="CEM17498.1"/>
    </source>
</evidence>
<sequence length="453" mass="49527">MFPVPPPPPPSVGSFQCKTASLPHQRPYVGPPGPLPHFGRPPMPVTPPNGRFVQTVLQRGPGTRQSPLPPPPSMLGFTPRTPLSGCPSARHASNRTPAVPSVPPKFIAQPIVKERVIEIEKHEIEEQVVELPQTVYKEKFVEVPKKVIQDRIVYVRKPRVTRDPYRPVQAHRMASVQPPMNVNVAQLQRPTLEPGYLSSLRHQVVQDRIINVRQPRLNREPYRPVQAHRMASVQPPFNRNMVSLQKSGVYGAALVSPRLPHVRPPTFEHMMSNPFAAPPPAYGPSRRLEHLWSHHPPPVETGVPTVARNMGRAPGVGDVGGMAMPPMGAPARVVQYGQTGALRQGAGGTCLTVGSGMAAPLMAPKTSHQYTQAGAGREASHGTSLTHTRDGPRMVRVDLSSPSRRVCSPCSPPVCPPLLRSPPPARAGGPLNQRRGNTARRQPPLPPYMRRRS</sequence>
<dbReference type="InParanoid" id="A0A0G4FS64"/>
<dbReference type="Pfam" id="PF12314">
    <property type="entry name" value="IMCp"/>
    <property type="match status" value="1"/>
</dbReference>
<dbReference type="EMBL" id="CDMY01000489">
    <property type="protein sequence ID" value="CEM17498.1"/>
    <property type="molecule type" value="Genomic_DNA"/>
</dbReference>
<protein>
    <submittedName>
        <fullName evidence="2">Uncharacterized protein</fullName>
    </submittedName>
</protein>
<keyword evidence="3" id="KW-1185">Reference proteome</keyword>
<reference evidence="2 3" key="1">
    <citation type="submission" date="2014-11" db="EMBL/GenBank/DDBJ databases">
        <authorList>
            <person name="Zhu J."/>
            <person name="Qi W."/>
            <person name="Song R."/>
        </authorList>
    </citation>
    <scope>NUCLEOTIDE SEQUENCE [LARGE SCALE GENOMIC DNA]</scope>
</reference>
<dbReference type="InterPro" id="IPR022086">
    <property type="entry name" value="IMCp"/>
</dbReference>
<dbReference type="OMA" id="RYMPPLM"/>
<evidence type="ECO:0000256" key="1">
    <source>
        <dbReference type="SAM" id="MobiDB-lite"/>
    </source>
</evidence>
<gene>
    <name evidence="2" type="ORF">Vbra_16035</name>
</gene>
<dbReference type="VEuPathDB" id="CryptoDB:Vbra_16035"/>
<feature type="region of interest" description="Disordered" evidence="1">
    <location>
        <begin position="1"/>
        <end position="38"/>
    </location>
</feature>
<feature type="region of interest" description="Disordered" evidence="1">
    <location>
        <begin position="367"/>
        <end position="453"/>
    </location>
</feature>
<feature type="compositionally biased region" description="Pro residues" evidence="1">
    <location>
        <begin position="29"/>
        <end position="38"/>
    </location>
</feature>
<feature type="compositionally biased region" description="Pro residues" evidence="1">
    <location>
        <begin position="1"/>
        <end position="11"/>
    </location>
</feature>
<accession>A0A0G4FS64</accession>
<dbReference type="Proteomes" id="UP000041254">
    <property type="component" value="Unassembled WGS sequence"/>
</dbReference>
<proteinExistence type="predicted"/>
<name>A0A0G4FS64_VITBC</name>
<dbReference type="AlphaFoldDB" id="A0A0G4FS64"/>
<organism evidence="2 3">
    <name type="scientific">Vitrella brassicaformis (strain CCMP3155)</name>
    <dbReference type="NCBI Taxonomy" id="1169540"/>
    <lineage>
        <taxon>Eukaryota</taxon>
        <taxon>Sar</taxon>
        <taxon>Alveolata</taxon>
        <taxon>Colpodellida</taxon>
        <taxon>Vitrellaceae</taxon>
        <taxon>Vitrella</taxon>
    </lineage>
</organism>
<dbReference type="PhylomeDB" id="A0A0G4FS64"/>
<feature type="compositionally biased region" description="Low complexity" evidence="1">
    <location>
        <begin position="399"/>
        <end position="409"/>
    </location>
</feature>
<feature type="compositionally biased region" description="Basic and acidic residues" evidence="1">
    <location>
        <begin position="387"/>
        <end position="396"/>
    </location>
</feature>